<protein>
    <submittedName>
        <fullName evidence="1">Uncharacterized protein</fullName>
    </submittedName>
</protein>
<dbReference type="eggNOG" id="ENOG502ZQ0U">
    <property type="taxonomic scope" value="Bacteria"/>
</dbReference>
<dbReference type="OrthoDB" id="9983847at2"/>
<proteinExistence type="predicted"/>
<dbReference type="AlphaFoldDB" id="I3Y5H3"/>
<evidence type="ECO:0000313" key="2">
    <source>
        <dbReference type="Proteomes" id="UP000006062"/>
    </source>
</evidence>
<organism evidence="1 2">
    <name type="scientific">Thiocystis violascens (strain ATCC 17096 / DSM 198 / 6111)</name>
    <name type="common">Chromatium violascens</name>
    <dbReference type="NCBI Taxonomy" id="765911"/>
    <lineage>
        <taxon>Bacteria</taxon>
        <taxon>Pseudomonadati</taxon>
        <taxon>Pseudomonadota</taxon>
        <taxon>Gammaproteobacteria</taxon>
        <taxon>Chromatiales</taxon>
        <taxon>Chromatiaceae</taxon>
        <taxon>Thiocystis</taxon>
    </lineage>
</organism>
<dbReference type="RefSeq" id="WP_014776749.1">
    <property type="nucleotide sequence ID" value="NC_018012.1"/>
</dbReference>
<evidence type="ECO:0000313" key="1">
    <source>
        <dbReference type="EMBL" id="AFL72241.1"/>
    </source>
</evidence>
<dbReference type="KEGG" id="tvi:Thivi_0167"/>
<name>I3Y5H3_THIV6</name>
<gene>
    <name evidence="1" type="ordered locus">Thivi_0167</name>
</gene>
<dbReference type="HOGENOM" id="CLU_2541547_0_0_6"/>
<dbReference type="STRING" id="765911.Thivi_0167"/>
<dbReference type="EMBL" id="CP003154">
    <property type="protein sequence ID" value="AFL72241.1"/>
    <property type="molecule type" value="Genomic_DNA"/>
</dbReference>
<reference evidence="1 2" key="1">
    <citation type="submission" date="2012-06" db="EMBL/GenBank/DDBJ databases">
        <title>Complete sequence of Thiocystis violascens DSM 198.</title>
        <authorList>
            <consortium name="US DOE Joint Genome Institute"/>
            <person name="Lucas S."/>
            <person name="Han J."/>
            <person name="Lapidus A."/>
            <person name="Cheng J.-F."/>
            <person name="Goodwin L."/>
            <person name="Pitluck S."/>
            <person name="Peters L."/>
            <person name="Ovchinnikova G."/>
            <person name="Teshima H."/>
            <person name="Detter J.C."/>
            <person name="Han C."/>
            <person name="Tapia R."/>
            <person name="Land M."/>
            <person name="Hauser L."/>
            <person name="Kyrpides N."/>
            <person name="Ivanova N."/>
            <person name="Pagani I."/>
            <person name="Vogl K."/>
            <person name="Liu Z."/>
            <person name="Frigaard N.-U."/>
            <person name="Bryant D."/>
            <person name="Woyke T."/>
        </authorList>
    </citation>
    <scope>NUCLEOTIDE SEQUENCE [LARGE SCALE GENOMIC DNA]</scope>
    <source>
        <strain evidence="2">ATCC 17096 / DSM 198 / 6111</strain>
    </source>
</reference>
<sequence length="83" mass="9044">MTTPKGTRCRKIGLVADGCIHVYSNSRGLTLQVRRSVPTEEDILAPSFKVAVPLRPSEAIELAAELLAVVSNDAERLRKEGLE</sequence>
<accession>I3Y5H3</accession>
<dbReference type="Proteomes" id="UP000006062">
    <property type="component" value="Chromosome"/>
</dbReference>
<keyword evidence="2" id="KW-1185">Reference proteome</keyword>